<dbReference type="InterPro" id="IPR016187">
    <property type="entry name" value="CTDL_fold"/>
</dbReference>
<reference evidence="2 3" key="1">
    <citation type="submission" date="2018-06" db="EMBL/GenBank/DDBJ databases">
        <authorList>
            <consortium name="Pathogen Informatics"/>
            <person name="Doyle S."/>
        </authorList>
    </citation>
    <scope>NUCLEOTIDE SEQUENCE [LARGE SCALE GENOMIC DNA]</scope>
    <source>
        <strain evidence="2 3">NCTC11661</strain>
    </source>
</reference>
<dbReference type="GO" id="GO:0120147">
    <property type="term" value="F:formylglycine-generating oxidase activity"/>
    <property type="evidence" value="ECO:0007669"/>
    <property type="project" value="TreeGrafter"/>
</dbReference>
<gene>
    <name evidence="2" type="primary">pkn1_1</name>
    <name evidence="2" type="ORF">NCTC11661_01518</name>
</gene>
<keyword evidence="2" id="KW-0808">Transferase</keyword>
<proteinExistence type="predicted"/>
<evidence type="ECO:0000313" key="2">
    <source>
        <dbReference type="EMBL" id="SUV52380.1"/>
    </source>
</evidence>
<dbReference type="EMBL" id="UFTJ01000003">
    <property type="protein sequence ID" value="SUV52380.1"/>
    <property type="molecule type" value="Genomic_DNA"/>
</dbReference>
<dbReference type="AlphaFoldDB" id="A0A380ZXZ1"/>
<feature type="domain" description="Sulfatase-modifying factor enzyme-like" evidence="1">
    <location>
        <begin position="505"/>
        <end position="739"/>
    </location>
</feature>
<dbReference type="InterPro" id="IPR005532">
    <property type="entry name" value="SUMF_dom"/>
</dbReference>
<name>A0A380ZXZ1_9FLAO</name>
<dbReference type="PANTHER" id="PTHR23150:SF19">
    <property type="entry name" value="FORMYLGLYCINE-GENERATING ENZYME"/>
    <property type="match status" value="1"/>
</dbReference>
<dbReference type="Proteomes" id="UP000255515">
    <property type="component" value="Unassembled WGS sequence"/>
</dbReference>
<dbReference type="PROSITE" id="PS51257">
    <property type="entry name" value="PROKAR_LIPOPROTEIN"/>
    <property type="match status" value="1"/>
</dbReference>
<dbReference type="InterPro" id="IPR051043">
    <property type="entry name" value="Sulfatase_Mod_Factor_Kinase"/>
</dbReference>
<sequence>MKLKKLLLPLAMTMLAVVGCRKDELEPQETPPPVEEKSIKAYKEEEGPEKTTFHPNAIFVKSDINNHFVSYSAQNGELVFEETEALNIVKEGDIMYSLPTKDFPDGYAFEVISSKKVNRGGATGKGQNAVAYTTKPAPMTAVFSDYTSTSKTVVDTDVSKAIAHNFLEDQKGNDYLLNSTPFGAVSMVSPDFDMKDILDTYKAKHAAKPKNLFRFKSLHIGSKETSLEYILYDKDKNYDSTNDQVVLEMKVEYELSDTDISIKNNKINFIGKHKWSSSAALKYEYEKDWTDQEKENFKKEFKKEVVGDKFNVLSVPLTLPNLSDLVVKPTLDLFYELQLDIQGNIKVEAGVRDYEYSFNINNQGQPAFNLLNEGEYFSDIQVAMNMNVGMRFGLGVTAEFPAFRLFNVDKKSYAGVYADVGANANVQAVLVNSSANANCYKLKTTYTIDAGIYFEYKLHFLGDETLGKKVPIYTKPLDTGDLADIDKCIPKDWISTPTPTPVAPPQTVLVEGGTFWMGSPNNEGETDERPIHQVTLSNYRMSKYEITNAQYAAFLNARGNQVTNGVRWYQGGSSGEIQVVSGSWKAKQGKENHPVVHVTWYGAKAYAEWVGGRLPTEAEWEYAARGGKYSLGFFYAGSNNAGDVAWYGDNSGSNTHPVGQKQPNELGLYDMSGNVWEWCSDWYGAYSGNAQSNPTGPTTGSYRVLRGGGFYYGATYTRVARRNYYDPSYQNYNYGFRVVFP</sequence>
<accession>A0A380ZXZ1</accession>
<evidence type="ECO:0000313" key="3">
    <source>
        <dbReference type="Proteomes" id="UP000255515"/>
    </source>
</evidence>
<dbReference type="Pfam" id="PF03781">
    <property type="entry name" value="FGE-sulfatase"/>
    <property type="match status" value="1"/>
</dbReference>
<dbReference type="EC" id="2.7.11.1" evidence="2"/>
<protein>
    <submittedName>
        <fullName evidence="2">Serine/threonine-protein kinase pkn1</fullName>
        <ecNumber evidence="2">2.7.11.1</ecNumber>
    </submittedName>
</protein>
<organism evidence="2 3">
    <name type="scientific">Bergeyella zoohelcum</name>
    <dbReference type="NCBI Taxonomy" id="1015"/>
    <lineage>
        <taxon>Bacteria</taxon>
        <taxon>Pseudomonadati</taxon>
        <taxon>Bacteroidota</taxon>
        <taxon>Flavobacteriia</taxon>
        <taxon>Flavobacteriales</taxon>
        <taxon>Weeksellaceae</taxon>
        <taxon>Bergeyella</taxon>
    </lineage>
</organism>
<evidence type="ECO:0000259" key="1">
    <source>
        <dbReference type="Pfam" id="PF03781"/>
    </source>
</evidence>
<dbReference type="SUPFAM" id="SSF56436">
    <property type="entry name" value="C-type lectin-like"/>
    <property type="match status" value="1"/>
</dbReference>
<dbReference type="GO" id="GO:0004674">
    <property type="term" value="F:protein serine/threonine kinase activity"/>
    <property type="evidence" value="ECO:0007669"/>
    <property type="project" value="UniProtKB-EC"/>
</dbReference>
<dbReference type="PANTHER" id="PTHR23150">
    <property type="entry name" value="SULFATASE MODIFYING FACTOR 1, 2"/>
    <property type="match status" value="1"/>
</dbReference>
<dbReference type="RefSeq" id="WP_002664758.1">
    <property type="nucleotide sequence ID" value="NZ_UFTJ01000003.1"/>
</dbReference>
<dbReference type="Gene3D" id="3.90.1580.10">
    <property type="entry name" value="paralog of FGE (formylglycine-generating enzyme)"/>
    <property type="match status" value="1"/>
</dbReference>
<dbReference type="InterPro" id="IPR042095">
    <property type="entry name" value="SUMF_sf"/>
</dbReference>
<keyword evidence="2" id="KW-0418">Kinase</keyword>